<dbReference type="EMBL" id="FUKO01000029">
    <property type="protein sequence ID" value="SJN41868.1"/>
    <property type="molecule type" value="Genomic_DNA"/>
</dbReference>
<evidence type="ECO:0000256" key="1">
    <source>
        <dbReference type="ARBA" id="ARBA00004141"/>
    </source>
</evidence>
<protein>
    <recommendedName>
        <fullName evidence="10">Tryptophan-rich sensory protein</fullName>
    </recommendedName>
</protein>
<dbReference type="PANTHER" id="PTHR33802:SF1">
    <property type="entry name" value="XK-RELATED PROTEIN"/>
    <property type="match status" value="1"/>
</dbReference>
<keyword evidence="4 7" id="KW-1133">Transmembrane helix</keyword>
<organism evidence="8 9">
    <name type="scientific">Microbacterium esteraromaticum</name>
    <dbReference type="NCBI Taxonomy" id="57043"/>
    <lineage>
        <taxon>Bacteria</taxon>
        <taxon>Bacillati</taxon>
        <taxon>Actinomycetota</taxon>
        <taxon>Actinomycetes</taxon>
        <taxon>Micrococcales</taxon>
        <taxon>Microbacteriaceae</taxon>
        <taxon>Microbacterium</taxon>
    </lineage>
</organism>
<dbReference type="InterPro" id="IPR004307">
    <property type="entry name" value="TspO_MBR"/>
</dbReference>
<dbReference type="InterPro" id="IPR038330">
    <property type="entry name" value="TspO/MBR-related_sf"/>
</dbReference>
<evidence type="ECO:0000256" key="6">
    <source>
        <dbReference type="SAM" id="MobiDB-lite"/>
    </source>
</evidence>
<dbReference type="Gene3D" id="1.20.1260.100">
    <property type="entry name" value="TspO/MBR protein"/>
    <property type="match status" value="1"/>
</dbReference>
<proteinExistence type="inferred from homology"/>
<feature type="transmembrane region" description="Helical" evidence="7">
    <location>
        <begin position="169"/>
        <end position="195"/>
    </location>
</feature>
<feature type="region of interest" description="Disordered" evidence="6">
    <location>
        <begin position="1"/>
        <end position="27"/>
    </location>
</feature>
<feature type="transmembrane region" description="Helical" evidence="7">
    <location>
        <begin position="207"/>
        <end position="228"/>
    </location>
</feature>
<evidence type="ECO:0000256" key="3">
    <source>
        <dbReference type="ARBA" id="ARBA00022692"/>
    </source>
</evidence>
<comment type="subcellular location">
    <subcellularLocation>
        <location evidence="1">Membrane</location>
        <topology evidence="1">Multi-pass membrane protein</topology>
    </subcellularLocation>
</comment>
<dbReference type="RefSeq" id="WP_087132407.1">
    <property type="nucleotide sequence ID" value="NZ_FUKO01000029.1"/>
</dbReference>
<dbReference type="OrthoDB" id="5189031at2"/>
<dbReference type="PANTHER" id="PTHR33802">
    <property type="entry name" value="SI:CH211-161H7.5-RELATED"/>
    <property type="match status" value="1"/>
</dbReference>
<dbReference type="Proteomes" id="UP000196320">
    <property type="component" value="Unassembled WGS sequence"/>
</dbReference>
<gene>
    <name evidence="8" type="ORF">FM104_11685</name>
</gene>
<keyword evidence="9" id="KW-1185">Reference proteome</keyword>
<evidence type="ECO:0000313" key="9">
    <source>
        <dbReference type="Proteomes" id="UP000196320"/>
    </source>
</evidence>
<reference evidence="8 9" key="1">
    <citation type="submission" date="2017-02" db="EMBL/GenBank/DDBJ databases">
        <authorList>
            <person name="Peterson S.W."/>
        </authorList>
    </citation>
    <scope>NUCLEOTIDE SEQUENCE [LARGE SCALE GENOMIC DNA]</scope>
    <source>
        <strain evidence="8 9">B Mb 05.01</strain>
    </source>
</reference>
<evidence type="ECO:0000256" key="5">
    <source>
        <dbReference type="ARBA" id="ARBA00023136"/>
    </source>
</evidence>
<evidence type="ECO:0008006" key="10">
    <source>
        <dbReference type="Google" id="ProtNLM"/>
    </source>
</evidence>
<feature type="transmembrane region" description="Helical" evidence="7">
    <location>
        <begin position="83"/>
        <end position="102"/>
    </location>
</feature>
<keyword evidence="5 7" id="KW-0472">Membrane</keyword>
<evidence type="ECO:0000256" key="2">
    <source>
        <dbReference type="ARBA" id="ARBA00007524"/>
    </source>
</evidence>
<evidence type="ECO:0000313" key="8">
    <source>
        <dbReference type="EMBL" id="SJN41868.1"/>
    </source>
</evidence>
<sequence length="290" mass="30970">MTDHNNVRDTGATRAARRSAAEQQNASRPHDLARQIVIISTTVFMLIAAVIGAGVLGGTPVQDLQDGALGADGSYLAPAKNAFSIWSAIYIGLIAYAIWQALPSQRANARQRAIGWWIALTMVLNGLWLVTAQFLTLFLTVVVMVLLLVALAYTFRLTVVVPRERWTDAVLIGGVTGLHLGWVTLATVANVSAWLTQIVPQSWADAAAAFGVTVLIVVGLIGLAIGWLSRGRIMPAVAISWGLTWLAVGRLTGKPASDTIGMTAIVVAIVVLVGSLVFLVVRRRTPLRSF</sequence>
<feature type="transmembrane region" description="Helical" evidence="7">
    <location>
        <begin position="259"/>
        <end position="281"/>
    </location>
</feature>
<feature type="transmembrane region" description="Helical" evidence="7">
    <location>
        <begin position="114"/>
        <end position="131"/>
    </location>
</feature>
<accession>A0A1R4KCA6</accession>
<feature type="transmembrane region" description="Helical" evidence="7">
    <location>
        <begin position="137"/>
        <end position="157"/>
    </location>
</feature>
<dbReference type="Pfam" id="PF03073">
    <property type="entry name" value="TspO_MBR"/>
    <property type="match status" value="1"/>
</dbReference>
<comment type="similarity">
    <text evidence="2">Belongs to the TspO/BZRP family.</text>
</comment>
<feature type="transmembrane region" description="Helical" evidence="7">
    <location>
        <begin position="235"/>
        <end position="253"/>
    </location>
</feature>
<dbReference type="AlphaFoldDB" id="A0A1R4KCA6"/>
<keyword evidence="3 7" id="KW-0812">Transmembrane</keyword>
<evidence type="ECO:0000256" key="7">
    <source>
        <dbReference type="SAM" id="Phobius"/>
    </source>
</evidence>
<feature type="transmembrane region" description="Helical" evidence="7">
    <location>
        <begin position="36"/>
        <end position="56"/>
    </location>
</feature>
<evidence type="ECO:0000256" key="4">
    <source>
        <dbReference type="ARBA" id="ARBA00022989"/>
    </source>
</evidence>
<name>A0A1R4KCA6_9MICO</name>